<sequence length="113" mass="11733">MASLTIPASFLGGSAAAAARATRTPPMAIRRGGLVVAKAAMRVPADQSRDTQEAENSSSTKRRDLVFAGVAAAACSLAKMAMAEEEPKRGTPEARKKYAPVCVSMPTASICHK</sequence>
<feature type="region of interest" description="Disordered" evidence="1">
    <location>
        <begin position="40"/>
        <end position="62"/>
    </location>
</feature>
<dbReference type="EMBL" id="GISG01077502">
    <property type="protein sequence ID" value="MBA4631383.1"/>
    <property type="molecule type" value="Transcribed_RNA"/>
</dbReference>
<dbReference type="InterPro" id="IPR040296">
    <property type="entry name" value="PSBT"/>
</dbReference>
<proteinExistence type="predicted"/>
<name>A0A7C9D4I7_OPUST</name>
<dbReference type="PANTHER" id="PTHR34940">
    <property type="entry name" value="PHOTOSYSTEM II 5 KDA PROTEIN, CHLOROPLASTIC"/>
    <property type="match status" value="1"/>
</dbReference>
<evidence type="ECO:0008006" key="3">
    <source>
        <dbReference type="Google" id="ProtNLM"/>
    </source>
</evidence>
<dbReference type="PANTHER" id="PTHR34940:SF4">
    <property type="entry name" value="OS02G0581100 PROTEIN"/>
    <property type="match status" value="1"/>
</dbReference>
<evidence type="ECO:0000256" key="1">
    <source>
        <dbReference type="SAM" id="MobiDB-lite"/>
    </source>
</evidence>
<reference evidence="2" key="1">
    <citation type="journal article" date="2013" name="J. Plant Res.">
        <title>Effect of fungi and light on seed germination of three Opuntia species from semiarid lands of central Mexico.</title>
        <authorList>
            <person name="Delgado-Sanchez P."/>
            <person name="Jimenez-Bremont J.F."/>
            <person name="Guerrero-Gonzalez Mde L."/>
            <person name="Flores J."/>
        </authorList>
    </citation>
    <scope>NUCLEOTIDE SEQUENCE</scope>
    <source>
        <tissue evidence="2">Cladode</tissue>
    </source>
</reference>
<protein>
    <recommendedName>
        <fullName evidence="3">Photosystem II 5 kDa protein, chloroplastic</fullName>
    </recommendedName>
</protein>
<organism evidence="2">
    <name type="scientific">Opuntia streptacantha</name>
    <name type="common">Prickly pear cactus</name>
    <name type="synonym">Opuntia cardona</name>
    <dbReference type="NCBI Taxonomy" id="393608"/>
    <lineage>
        <taxon>Eukaryota</taxon>
        <taxon>Viridiplantae</taxon>
        <taxon>Streptophyta</taxon>
        <taxon>Embryophyta</taxon>
        <taxon>Tracheophyta</taxon>
        <taxon>Spermatophyta</taxon>
        <taxon>Magnoliopsida</taxon>
        <taxon>eudicotyledons</taxon>
        <taxon>Gunneridae</taxon>
        <taxon>Pentapetalae</taxon>
        <taxon>Caryophyllales</taxon>
        <taxon>Cactineae</taxon>
        <taxon>Cactaceae</taxon>
        <taxon>Opuntioideae</taxon>
        <taxon>Opuntia</taxon>
    </lineage>
</organism>
<dbReference type="AlphaFoldDB" id="A0A7C9D4I7"/>
<evidence type="ECO:0000313" key="2">
    <source>
        <dbReference type="EMBL" id="MBA4631383.1"/>
    </source>
</evidence>
<accession>A0A7C9D4I7</accession>
<reference evidence="2" key="2">
    <citation type="submission" date="2020-07" db="EMBL/GenBank/DDBJ databases">
        <authorList>
            <person name="Vera ALvarez R."/>
            <person name="Arias-Moreno D.M."/>
            <person name="Jimenez-Jacinto V."/>
            <person name="Jimenez-Bremont J.F."/>
            <person name="Swaminathan K."/>
            <person name="Moose S.P."/>
            <person name="Guerrero-Gonzalez M.L."/>
            <person name="Marino-Ramirez L."/>
            <person name="Landsman D."/>
            <person name="Rodriguez-Kessler M."/>
            <person name="Delgado-Sanchez P."/>
        </authorList>
    </citation>
    <scope>NUCLEOTIDE SEQUENCE</scope>
    <source>
        <tissue evidence="2">Cladode</tissue>
    </source>
</reference>